<dbReference type="OrthoDB" id="9809557at2"/>
<evidence type="ECO:0000256" key="3">
    <source>
        <dbReference type="ARBA" id="ARBA00023125"/>
    </source>
</evidence>
<evidence type="ECO:0000259" key="6">
    <source>
        <dbReference type="Pfam" id="PF04542"/>
    </source>
</evidence>
<dbReference type="GO" id="GO:0006352">
    <property type="term" value="P:DNA-templated transcription initiation"/>
    <property type="evidence" value="ECO:0007669"/>
    <property type="project" value="InterPro"/>
</dbReference>
<feature type="domain" description="RNA polymerase sigma-70 region 4" evidence="7">
    <location>
        <begin position="169"/>
        <end position="217"/>
    </location>
</feature>
<dbReference type="InterPro" id="IPR036388">
    <property type="entry name" value="WH-like_DNA-bd_sf"/>
</dbReference>
<dbReference type="InterPro" id="IPR000943">
    <property type="entry name" value="RNA_pol_sigma70"/>
</dbReference>
<dbReference type="STRING" id="411473.RUMCAL_01032"/>
<dbReference type="GO" id="GO:0016987">
    <property type="term" value="F:sigma factor activity"/>
    <property type="evidence" value="ECO:0007669"/>
    <property type="project" value="UniProtKB-KW"/>
</dbReference>
<dbReference type="SUPFAM" id="SSF88946">
    <property type="entry name" value="Sigma2 domain of RNA polymerase sigma factors"/>
    <property type="match status" value="1"/>
</dbReference>
<organism evidence="8 9">
    <name type="scientific">Ruminococcus callidus ATCC 27760</name>
    <dbReference type="NCBI Taxonomy" id="411473"/>
    <lineage>
        <taxon>Bacteria</taxon>
        <taxon>Bacillati</taxon>
        <taxon>Bacillota</taxon>
        <taxon>Clostridia</taxon>
        <taxon>Eubacteriales</taxon>
        <taxon>Oscillospiraceae</taxon>
        <taxon>Ruminococcus</taxon>
    </lineage>
</organism>
<dbReference type="Proteomes" id="UP000016662">
    <property type="component" value="Unassembled WGS sequence"/>
</dbReference>
<dbReference type="Gene3D" id="1.10.10.10">
    <property type="entry name" value="Winged helix-like DNA-binding domain superfamily/Winged helix DNA-binding domain"/>
    <property type="match status" value="2"/>
</dbReference>
<evidence type="ECO:0000256" key="1">
    <source>
        <dbReference type="ARBA" id="ARBA00023015"/>
    </source>
</evidence>
<dbReference type="GO" id="GO:0003677">
    <property type="term" value="F:DNA binding"/>
    <property type="evidence" value="ECO:0007669"/>
    <property type="project" value="UniProtKB-KW"/>
</dbReference>
<dbReference type="CDD" id="cd06171">
    <property type="entry name" value="Sigma70_r4"/>
    <property type="match status" value="1"/>
</dbReference>
<dbReference type="InterPro" id="IPR013324">
    <property type="entry name" value="RNA_pol_sigma_r3/r4-like"/>
</dbReference>
<accession>U2MBD0</accession>
<dbReference type="RefSeq" id="WP_021682490.1">
    <property type="nucleotide sequence ID" value="NZ_KI260417.1"/>
</dbReference>
<dbReference type="InterPro" id="IPR007627">
    <property type="entry name" value="RNA_pol_sigma70_r2"/>
</dbReference>
<dbReference type="EMBL" id="AWVF01000115">
    <property type="protein sequence ID" value="ERJ96593.1"/>
    <property type="molecule type" value="Genomic_DNA"/>
</dbReference>
<dbReference type="eggNOG" id="COG1191">
    <property type="taxonomic scope" value="Bacteria"/>
</dbReference>
<evidence type="ECO:0000259" key="5">
    <source>
        <dbReference type="Pfam" id="PF04539"/>
    </source>
</evidence>
<dbReference type="Pfam" id="PF04545">
    <property type="entry name" value="Sigma70_r4"/>
    <property type="match status" value="1"/>
</dbReference>
<name>U2MBD0_9FIRM</name>
<dbReference type="InterPro" id="IPR050239">
    <property type="entry name" value="Sigma-70_RNA_pol_init_factors"/>
</dbReference>
<dbReference type="InterPro" id="IPR013325">
    <property type="entry name" value="RNA_pol_sigma_r2"/>
</dbReference>
<dbReference type="PATRIC" id="fig|411473.3.peg.851"/>
<dbReference type="PANTHER" id="PTHR30603:SF17">
    <property type="entry name" value="RNA POLYMERASE SIGMA-G FACTOR"/>
    <property type="match status" value="1"/>
</dbReference>
<dbReference type="PANTHER" id="PTHR30603">
    <property type="entry name" value="RNA POLYMERASE SIGMA FACTOR RPO"/>
    <property type="match status" value="1"/>
</dbReference>
<keyword evidence="2" id="KW-0731">Sigma factor</keyword>
<reference evidence="8 9" key="1">
    <citation type="submission" date="2013-07" db="EMBL/GenBank/DDBJ databases">
        <authorList>
            <person name="Weinstock G."/>
            <person name="Sodergren E."/>
            <person name="Wylie T."/>
            <person name="Fulton L."/>
            <person name="Fulton R."/>
            <person name="Fronick C."/>
            <person name="O'Laughlin M."/>
            <person name="Godfrey J."/>
            <person name="Miner T."/>
            <person name="Herter B."/>
            <person name="Appelbaum E."/>
            <person name="Cordes M."/>
            <person name="Lek S."/>
            <person name="Wollam A."/>
            <person name="Pepin K.H."/>
            <person name="Palsikar V.B."/>
            <person name="Mitreva M."/>
            <person name="Wilson R.K."/>
        </authorList>
    </citation>
    <scope>NUCLEOTIDE SEQUENCE [LARGE SCALE GENOMIC DNA]</scope>
    <source>
        <strain evidence="8 9">ATCC 27760</strain>
    </source>
</reference>
<dbReference type="InterPro" id="IPR014284">
    <property type="entry name" value="RNA_pol_sigma-70_dom"/>
</dbReference>
<dbReference type="AlphaFoldDB" id="U2MBD0"/>
<gene>
    <name evidence="8" type="ORF">RUMCAL_01032</name>
</gene>
<dbReference type="InterPro" id="IPR007624">
    <property type="entry name" value="RNA_pol_sigma70_r3"/>
</dbReference>
<sequence length="221" mass="24808">MSGEVTTPRAEEHLGLVHLCANRFRNRGIDYDELYSAGCVGLLKAVKAFDCTRGVQFSTYAVPVILGEIKRLFRDGGIVHISRSLRERATRLQKLQETFEQQHGRSPTVSELSALSGDSVEECGEALCVTQTPLSLTRDSDEDDDGQFDIPVEAPDRQIGDLLSLRQLMGALPEKDRMLLELRYFRELTQSKTAAILGMTQVQVSRREKKLLTQLRQELLS</sequence>
<evidence type="ECO:0000256" key="2">
    <source>
        <dbReference type="ARBA" id="ARBA00023082"/>
    </source>
</evidence>
<evidence type="ECO:0000259" key="7">
    <source>
        <dbReference type="Pfam" id="PF04545"/>
    </source>
</evidence>
<feature type="domain" description="RNA polymerase sigma-70 region 3" evidence="5">
    <location>
        <begin position="87"/>
        <end position="148"/>
    </location>
</feature>
<feature type="domain" description="RNA polymerase sigma-70 region 2" evidence="6">
    <location>
        <begin position="11"/>
        <end position="75"/>
    </location>
</feature>
<dbReference type="HOGENOM" id="CLU_014793_8_5_9"/>
<comment type="caution">
    <text evidence="8">The sequence shown here is derived from an EMBL/GenBank/DDBJ whole genome shotgun (WGS) entry which is preliminary data.</text>
</comment>
<dbReference type="NCBIfam" id="TIGR02937">
    <property type="entry name" value="sigma70-ECF"/>
    <property type="match status" value="1"/>
</dbReference>
<dbReference type="Pfam" id="PF04539">
    <property type="entry name" value="Sigma70_r3"/>
    <property type="match status" value="1"/>
</dbReference>
<keyword evidence="3" id="KW-0238">DNA-binding</keyword>
<dbReference type="GeneID" id="93691959"/>
<proteinExistence type="predicted"/>
<dbReference type="Pfam" id="PF04542">
    <property type="entry name" value="Sigma70_r2"/>
    <property type="match status" value="1"/>
</dbReference>
<dbReference type="InterPro" id="IPR007630">
    <property type="entry name" value="RNA_pol_sigma70_r4"/>
</dbReference>
<protein>
    <submittedName>
        <fullName evidence="8">Putative RNA polymerase sigma-F factor</fullName>
    </submittedName>
</protein>
<dbReference type="PRINTS" id="PR00046">
    <property type="entry name" value="SIGMA70FCT"/>
</dbReference>
<keyword evidence="4" id="KW-0804">Transcription</keyword>
<evidence type="ECO:0000256" key="4">
    <source>
        <dbReference type="ARBA" id="ARBA00023163"/>
    </source>
</evidence>
<evidence type="ECO:0000313" key="9">
    <source>
        <dbReference type="Proteomes" id="UP000016662"/>
    </source>
</evidence>
<keyword evidence="1" id="KW-0805">Transcription regulation</keyword>
<evidence type="ECO:0000313" key="8">
    <source>
        <dbReference type="EMBL" id="ERJ96593.1"/>
    </source>
</evidence>
<dbReference type="SUPFAM" id="SSF88659">
    <property type="entry name" value="Sigma3 and sigma4 domains of RNA polymerase sigma factors"/>
    <property type="match status" value="2"/>
</dbReference>
<keyword evidence="9" id="KW-1185">Reference proteome</keyword>
<dbReference type="Gene3D" id="1.20.120.1810">
    <property type="match status" value="1"/>
</dbReference>